<dbReference type="Gene3D" id="2.60.40.780">
    <property type="entry name" value="von Hippel-Lindau disease tumour suppressor, beta domain"/>
    <property type="match status" value="1"/>
</dbReference>
<feature type="domain" description="von Hippel-Lindau disease tumour suppressor beta" evidence="3">
    <location>
        <begin position="24"/>
        <end position="101"/>
    </location>
</feature>
<dbReference type="CDD" id="cd05468">
    <property type="entry name" value="pVHL"/>
    <property type="match status" value="1"/>
</dbReference>
<dbReference type="FunFam" id="2.60.40.780:FF:000001">
    <property type="entry name" value="von Hippel-Lindau disease tumor suppressor"/>
    <property type="match status" value="1"/>
</dbReference>
<protein>
    <recommendedName>
        <fullName evidence="3">von Hippel-Lindau disease tumour suppressor beta domain-containing protein</fullName>
    </recommendedName>
</protein>
<evidence type="ECO:0000256" key="1">
    <source>
        <dbReference type="ARBA" id="ARBA00010057"/>
    </source>
</evidence>
<dbReference type="EMBL" id="NNAY01000711">
    <property type="protein sequence ID" value="OXU26849.1"/>
    <property type="molecule type" value="Genomic_DNA"/>
</dbReference>
<keyword evidence="5" id="KW-1185">Reference proteome</keyword>
<organism evidence="4 5">
    <name type="scientific">Trichomalopsis sarcophagae</name>
    <dbReference type="NCBI Taxonomy" id="543379"/>
    <lineage>
        <taxon>Eukaryota</taxon>
        <taxon>Metazoa</taxon>
        <taxon>Ecdysozoa</taxon>
        <taxon>Arthropoda</taxon>
        <taxon>Hexapoda</taxon>
        <taxon>Insecta</taxon>
        <taxon>Pterygota</taxon>
        <taxon>Neoptera</taxon>
        <taxon>Endopterygota</taxon>
        <taxon>Hymenoptera</taxon>
        <taxon>Apocrita</taxon>
        <taxon>Proctotrupomorpha</taxon>
        <taxon>Chalcidoidea</taxon>
        <taxon>Pteromalidae</taxon>
        <taxon>Pteromalinae</taxon>
        <taxon>Trichomalopsis</taxon>
    </lineage>
</organism>
<name>A0A232F8R3_9HYME</name>
<dbReference type="InterPro" id="IPR022772">
    <property type="entry name" value="VHL_tumour_suppress_b/a_dom"/>
</dbReference>
<evidence type="ECO:0000313" key="4">
    <source>
        <dbReference type="EMBL" id="OXU26849.1"/>
    </source>
</evidence>
<dbReference type="InterPro" id="IPR036208">
    <property type="entry name" value="VHL_sf"/>
</dbReference>
<dbReference type="AlphaFoldDB" id="A0A232F8R3"/>
<dbReference type="Gene3D" id="1.10.750.10">
    <property type="entry name" value="von Hippel-Lindau disease tumour suppressor, alpha domain"/>
    <property type="match status" value="1"/>
</dbReference>
<gene>
    <name evidence="4" type="ORF">TSAR_014666</name>
</gene>
<dbReference type="InterPro" id="IPR037140">
    <property type="entry name" value="VHL_beta_dom_sf"/>
</dbReference>
<comment type="caution">
    <text evidence="4">The sequence shown here is derived from an EMBL/GenBank/DDBJ whole genome shotgun (WGS) entry which is preliminary data.</text>
</comment>
<dbReference type="InterPro" id="IPR024053">
    <property type="entry name" value="VHL_beta_dom"/>
</dbReference>
<evidence type="ECO:0000313" key="5">
    <source>
        <dbReference type="Proteomes" id="UP000215335"/>
    </source>
</evidence>
<accession>A0A232F8R3</accession>
<reference evidence="4 5" key="1">
    <citation type="journal article" date="2017" name="Curr. Biol.">
        <title>The Evolution of Venom by Co-option of Single-Copy Genes.</title>
        <authorList>
            <person name="Martinson E.O."/>
            <person name="Mrinalini"/>
            <person name="Kelkar Y.D."/>
            <person name="Chang C.H."/>
            <person name="Werren J.H."/>
        </authorList>
    </citation>
    <scope>NUCLEOTIDE SEQUENCE [LARGE SCALE GENOMIC DNA]</scope>
    <source>
        <strain evidence="4 5">Alberta</strain>
        <tissue evidence="4">Whole body</tissue>
    </source>
</reference>
<sequence>MDNHRENEDDQEQQQQQQQQQPVLRSIHNRHSSFVRFINTTRHNISVYWIDYQGKKVCYRVLGCRTYLDINTFVTHPWIFVDEETKDRFPANGQEVYFPKSWFAQFQGMRQSELPSRIERTQVYITLPLYSLRDLCLREIKRRLRYDRHAFGLEIPWSLQRELYNMHPRKPDPNEQQL</sequence>
<dbReference type="Pfam" id="PF01847">
    <property type="entry name" value="VHL"/>
    <property type="match status" value="1"/>
</dbReference>
<comment type="similarity">
    <text evidence="1">Belongs to the VHL family.</text>
</comment>
<dbReference type="OrthoDB" id="413400at2759"/>
<dbReference type="InterPro" id="IPR037139">
    <property type="entry name" value="VHL_alpha_dom_sf"/>
</dbReference>
<dbReference type="STRING" id="543379.A0A232F8R3"/>
<dbReference type="Proteomes" id="UP000215335">
    <property type="component" value="Unassembled WGS sequence"/>
</dbReference>
<dbReference type="SUPFAM" id="SSF49468">
    <property type="entry name" value="VHL"/>
    <property type="match status" value="1"/>
</dbReference>
<evidence type="ECO:0000259" key="3">
    <source>
        <dbReference type="Pfam" id="PF01847"/>
    </source>
</evidence>
<proteinExistence type="inferred from homology"/>
<evidence type="ECO:0000256" key="2">
    <source>
        <dbReference type="SAM" id="MobiDB-lite"/>
    </source>
</evidence>
<feature type="region of interest" description="Disordered" evidence="2">
    <location>
        <begin position="1"/>
        <end position="23"/>
    </location>
</feature>